<accession>A0A5C0UIU4</accession>
<gene>
    <name evidence="1" type="ORF">FZC37_00155</name>
</gene>
<protein>
    <submittedName>
        <fullName evidence="1">Uncharacterized protein</fullName>
    </submittedName>
</protein>
<dbReference type="RefSeq" id="WP_148951723.1">
    <property type="nucleotide sequence ID" value="NZ_CP043312.1"/>
</dbReference>
<dbReference type="Proteomes" id="UP000323844">
    <property type="component" value="Chromosome"/>
</dbReference>
<evidence type="ECO:0000313" key="2">
    <source>
        <dbReference type="Proteomes" id="UP000323844"/>
    </source>
</evidence>
<evidence type="ECO:0000313" key="1">
    <source>
        <dbReference type="EMBL" id="QEK39362.1"/>
    </source>
</evidence>
<reference evidence="1 2" key="1">
    <citation type="submission" date="2019-08" db="EMBL/GenBank/DDBJ databases">
        <title>Highly reduced genomes of protist endosymbionts show evolutionary convergence.</title>
        <authorList>
            <person name="George E."/>
            <person name="Husnik F."/>
            <person name="Tashyreva D."/>
            <person name="Prokopchuk G."/>
            <person name="Horak A."/>
            <person name="Kwong W.K."/>
            <person name="Lukes J."/>
            <person name="Keeling P.J."/>
        </authorList>
    </citation>
    <scope>NUCLEOTIDE SEQUENCE [LARGE SCALE GENOMIC DNA]</scope>
    <source>
        <strain evidence="1">1621</strain>
    </source>
</reference>
<dbReference type="AlphaFoldDB" id="A0A5C0UIU4"/>
<proteinExistence type="predicted"/>
<sequence>MSQVCCAVARETFEDNPEALVKRLYLSHKHKQGAKISEEEFNEEYGSSGVSWDPNMTREFADYLSDLHEHRAKNEYIISKGQGGLIEGIAKFGTSVATLFASPTNIALGLIPVFPKTTLMMGAKFGTLAAKTGQAAVASGLAQAATEPLLKAAYSQEQTDYGISNSLSNQKLHKNYISNGEIYSLPTSKLID</sequence>
<keyword evidence="2" id="KW-1185">Reference proteome</keyword>
<name>A0A5C0UIU4_9RICK</name>
<dbReference type="EMBL" id="CP043312">
    <property type="protein sequence ID" value="QEK39362.1"/>
    <property type="molecule type" value="Genomic_DNA"/>
</dbReference>
<organism evidence="1 2">
    <name type="scientific">Candidatus Sneabacter namystus</name>
    <dbReference type="NCBI Taxonomy" id="2601646"/>
    <lineage>
        <taxon>Bacteria</taxon>
        <taxon>Pseudomonadati</taxon>
        <taxon>Pseudomonadota</taxon>
        <taxon>Alphaproteobacteria</taxon>
        <taxon>Rickettsiales</taxon>
        <taxon>Rickettsiaceae</taxon>
        <taxon>Rickettsieae</taxon>
        <taxon>Candidatus Sneabacter</taxon>
    </lineage>
</organism>
<dbReference type="KEGG" id="snay:FZC37_00155"/>